<evidence type="ECO:0000259" key="11">
    <source>
        <dbReference type="PROSITE" id="PS51233"/>
    </source>
</evidence>
<evidence type="ECO:0000256" key="6">
    <source>
        <dbReference type="PROSITE-ProRule" id="PRU00076"/>
    </source>
</evidence>
<dbReference type="SMART" id="SM00280">
    <property type="entry name" value="KAZAL"/>
    <property type="match status" value="3"/>
</dbReference>
<feature type="disulfide bond" evidence="6">
    <location>
        <begin position="369"/>
        <end position="378"/>
    </location>
</feature>
<evidence type="ECO:0000313" key="13">
    <source>
        <dbReference type="Proteomes" id="UP000694888"/>
    </source>
</evidence>
<feature type="disulfide bond" evidence="6">
    <location>
        <begin position="409"/>
        <end position="418"/>
    </location>
</feature>
<dbReference type="InterPro" id="IPR006150">
    <property type="entry name" value="Cys_repeat_1"/>
</dbReference>
<dbReference type="Proteomes" id="UP000694888">
    <property type="component" value="Unplaced"/>
</dbReference>
<keyword evidence="4 6" id="KW-1015">Disulfide bond</keyword>
<dbReference type="Pfam" id="PF12661">
    <property type="entry name" value="hEGF"/>
    <property type="match status" value="5"/>
</dbReference>
<dbReference type="InterPro" id="IPR000152">
    <property type="entry name" value="EGF-type_Asp/Asn_hydroxyl_site"/>
</dbReference>
<dbReference type="PROSITE" id="PS01186">
    <property type="entry name" value="EGF_2"/>
    <property type="match status" value="6"/>
</dbReference>
<feature type="domain" description="EGF-like" evidence="10">
    <location>
        <begin position="63"/>
        <end position="99"/>
    </location>
</feature>
<dbReference type="Pfam" id="PF00094">
    <property type="entry name" value="VWD"/>
    <property type="match status" value="1"/>
</dbReference>
<feature type="disulfide bond" evidence="6">
    <location>
        <begin position="209"/>
        <end position="218"/>
    </location>
</feature>
<dbReference type="PROSITE" id="PS01187">
    <property type="entry name" value="EGF_CA"/>
    <property type="match status" value="5"/>
</dbReference>
<evidence type="ECO:0000256" key="5">
    <source>
        <dbReference type="ARBA" id="ARBA00023180"/>
    </source>
</evidence>
<reference evidence="14" key="1">
    <citation type="submission" date="2025-08" db="UniProtKB">
        <authorList>
            <consortium name="RefSeq"/>
        </authorList>
    </citation>
    <scope>IDENTIFICATION</scope>
</reference>
<sequence length="3420" mass="366725">MHVLRALTLLLCLVAASRAQAIPAEPCKSSPCINGGKCLNQGDNFFCVCPATFTGPTCSVVVPPDPCEENPCINGGTCDPQGDDFLCICPVDFTGKDCSVAIPAKPCESSPCINGGMCLNQRDTFLCMCPATFTGPTCSVAVLTEPCDSSPCLNGGKCLNQGDNFLCVCPATFTGPTCSVAVSSDPCEESPCTNGGTCVPQGDDFLCICPVDFTGQDCSVAVLTEPCESSPCLNGGKCLNQGDNFLCVCPATFTGPTCSVAVLKEPCESSPCINGGKCLNEGDNFLCVCPATFTGPTCSVAVSSDPCEQSPCTNGGTCVPQGDDFLCICPVDFTGQDCSVAVLKEPCESSPCINGGKCLNEGDNFLCVCPSTFTGPTCSVAVSSDPCEESPCTNGGTCVPQGDDFLCICPVDFTGQDCSVAIPAEPCESSPCINGGKCLNQGDNFLCVCPAKFTGPICSVAVSSDPCEESPCTNGGTCVPQGDDFLCICPVDFTGRDCSVAIPAEPCESSPCLNGGTCLNLGNNFLCVCPANFTGTTCSVAVPLACDSSPCTNGGTCINKDDGFLCLCPSEFTGQNCSQDVDECASPDTNSCVENADCVNTDGAYNCQCQGGYEGDGTVACTDVDECASPNDNPCSANANCENRVGSYLCQCVEGYKGDGSTGCTDIDECASNETNSCHKDAHCTNTVGGYTCTCNTGFEGDGSLSCTDINECANSTCDVSAHCENTEGSFTCSCKAGYEGDGYICQEIDPCDANPCQEDNTYCYKLPPTEEEPSPYTCILEGYRPGHCSLQRYLSCHELANCTDAADGHSFNCVCPEDSEGDGYTNSTGCILSYKPCRDNFTCPQYGHCDQQTFRCVCNPGFEGDGFNCTDIVDCPSPECDPHALCTDFPGGFTCACDAKNNYVGDGFTCVLECGSDNDCHWNGRCNENNTCVCKDGYKGDGVECVDVNECEDPASNDCDQNANCINTDGEYECECKNGYDGDGFTCTGLPKNCEEIPNFVNSKDYLIDPDFDGPAKAFKVKCDKVKGVTITQVVPVGPFPMNLPKTTTNSSVSVDYEPDPEDLRPLLEDAGFCYQTIEFDCIRGFALFPGTTWYDAYGVRHENWGTDQDQQCACGAVASCQNSCECDGSRKGRDSGKLVNKAELPVISMAFEQNVANKGTISIGPLICASQPIDIPKDCHEAKFDYGIEKNTPLYIDVDGPGGVDPFLVYCDMETYKHVGITEINPNSPVITPTVEQGEPITYTSDLPEINGLIQGSVFCSQRVEFTCKNSALLGDGGYVYGPNRKLDYFPGADGVQDSCGCGITQSCESDEVKCNCNIQDDKVRKDFGLIINKADLPVIRVTAELGDQRSGTYEFGALQCSQKQFGIEPNCEKYRGTGVSEDYTYFIDPDGPGNLDPFAVECKFETSPPMGTTIIHHDNEDANTINSAEWFIHYLRASLEQIEALKDRSTFCTQEVSVNCKKFSLTLDSGAVTWEGAVEKAIELAPSMDSCGVNGTDCACDGVAITNDTTVLQDLIEVPVRSMSFGQTLSQSAEAELTISLGPLICSEVFPTCAMLKQFIDGGLAVEGEADVINGVFTIDPDGPGGVDPFVVRCQFPATIVDTGPGSGGVDDKDPDDPDSPTDKCFDISYTGDDGSPISPEQMTALVQRSEKCTQTLELECQNSPATGQVNYTSCDGTEQPGWAGSYGADMCACGVNGNCDGGNDQKCNCDVADDQLRKDGGNIIQTDRLPVCQVCLSVPPPGEGDPADSPTKMLRYKLGKLTCNGRRGTSGQSCQQARRGAGGSVQSVEEVGLSIDWHNPTPVGCRFYPNPPIGELVVKPEQPVNPPDDENPLDVTIVYISINIDIILKQVEKSEYCSQNIFLFCTGNTPVILGNGNYWYDFDDEAQTEWEELPANGDKITEACEQNQALCQSCGRPKGYKIVEVSSLPVKRVVLAVTGVTLVVGELGCFNLKASCQHISEGSAHNVPGSIGGKRYVIDPDAAGTIEPFAVNCDLDFPNKIGVTEVPVEGQWVGTVTAKDHEKPAEFYLPVNYNGATPEQVDSLTGISDFCWQNVKYECRYSPLLRNGDPASMISLYGSGNATSFGTGPDTDFPGCACEQTGTCLEGYTCNCDALRPMSGTDQGAVTDTTALPITGVYIGGQVNGVSSAEVSVTNIRCTDKPVDPPRDCADAMKRGASFGVDYSETGEYLISPDPTGNIKPFMVRCDFSMVPGVGVTVVKPTNPPNKPQTHKPGDTETEKVEYHGPTDEQIKALIEQSAFCYQGVRYDCQGSVFFSEGSYWITAADGSKTKRTFWGGGEPGEGGGKGFCACGVTDNCGGQDSASNQRARHCNCDVADGEPRSDAGIIDAKEFLPVGSFTFGRFTTFNLANLTIGDLFCTQDEIHLDECALGFHDCHDKADCVNTDDGYRCVCQPGWQGKSTNRDRDRPRANGRECIDDDECSWNPCPFTAYCTNLPGSFNCTCKEGYEQISPMECRDINECADPVLNDCHENARCQNLQGSYRCACKRDYRGDGKEVCKPVGQCACFGDPHCTSFDHRWLHFQGDCEYIMSKDGCGNEPETFRVEVQHWKRENVRSAYYSWIKTVRVFTLDYNITLRQGGVIEVNGVVVRQFYDTHLVSVVKAGPRVRVLVITGLEVTWDGQEAVEIFIPEKAQGKTCGLCGNYNGDSSDDWELGPACPALAGQQTDNYDQFGRSWVIEDTGAACPVDCSNTPPPNNTDCNVPQSVVEQECDKLLERPYSPFMDCLSILPQETLEQLRFSCVMDGCLTEDDLSAQMCEFAKVIFDKCALSENVKIDGWRQDVDACEEPVCENNMVYKTCGPVNPATCLNSNVAVNDTLVGDVCAEGCFCPGGMLMEDDKCLEQEQCGCFYENEYLAKGDIVFLPNCQEKIECLGQNNTVTTPVECQKNSECRMEDGVRGCFCEEGYLMNEQTGLCESDGCKGVVCNMPNSECKDGECVCQMGYMGDCNQCEDVDECATGTHNCDKLGQGCVNSEGSFACVCRDGFIPAKDGCDDIDECAYDIDGCGANAECVNTLGGFRCECCAGYKESSGGDCVRDPSTDFGSAPGAGQCCACRDSKCEQEGKVCGSDGITYNSYRSLAIKSCKAGDPDLTVSYPGPCQGTCSTVICEKQYATCEMDENGRPQCGCPTCEDSSSVVEEDMVCATNKITYISVCHMKKDSCEAEFETEVEVESTGKPCGPGSGDKPGPWSEWGDCSENCKQGEKTRTRETNGLSVHANETVPCYNTCDNGPCTQTTCTQPAQVCTADEQDVPSCSCPVCVTFPEQPVCGRLGNVVQTYENECELDKAACEEGQEDYEVLEENACEEKPRECGRIRNFKVYKDENGCMADRSVDMGFCYGGCDDKGELCCFGVKQEFKFVILECPDGKRKNKFLPTIQGCQCITQEDAYGPSMVVAD</sequence>
<evidence type="ECO:0000259" key="12">
    <source>
        <dbReference type="PROSITE" id="PS51465"/>
    </source>
</evidence>
<dbReference type="PROSITE" id="PS01225">
    <property type="entry name" value="CTCK_2"/>
    <property type="match status" value="1"/>
</dbReference>
<feature type="domain" description="EGF-like" evidence="10">
    <location>
        <begin position="263"/>
        <end position="299"/>
    </location>
</feature>
<organism evidence="13 14">
    <name type="scientific">Aplysia californica</name>
    <name type="common">California sea hare</name>
    <dbReference type="NCBI Taxonomy" id="6500"/>
    <lineage>
        <taxon>Eukaryota</taxon>
        <taxon>Metazoa</taxon>
        <taxon>Spiralia</taxon>
        <taxon>Lophotrochozoa</taxon>
        <taxon>Mollusca</taxon>
        <taxon>Gastropoda</taxon>
        <taxon>Heterobranchia</taxon>
        <taxon>Euthyneura</taxon>
        <taxon>Tectipleura</taxon>
        <taxon>Aplysiida</taxon>
        <taxon>Aplysioidea</taxon>
        <taxon>Aplysiidae</taxon>
        <taxon>Aplysia</taxon>
    </lineage>
</organism>
<dbReference type="PROSITE" id="PS50092">
    <property type="entry name" value="TSP1"/>
    <property type="match status" value="1"/>
</dbReference>
<feature type="domain" description="EGF-like" evidence="10">
    <location>
        <begin position="623"/>
        <end position="662"/>
    </location>
</feature>
<feature type="domain" description="EGF-like" evidence="10">
    <location>
        <begin position="666"/>
        <end position="705"/>
    </location>
</feature>
<dbReference type="InterPro" id="IPR002919">
    <property type="entry name" value="TIL_dom"/>
</dbReference>
<feature type="domain" description="EGF-like" evidence="10">
    <location>
        <begin position="463"/>
        <end position="499"/>
    </location>
</feature>
<feature type="domain" description="Kazal-like" evidence="12">
    <location>
        <begin position="3272"/>
        <end position="3330"/>
    </location>
</feature>
<feature type="disulfide bond" evidence="6">
    <location>
        <begin position="329"/>
        <end position="338"/>
    </location>
</feature>
<dbReference type="InterPro" id="IPR018097">
    <property type="entry name" value="EGF_Ca-bd_CS"/>
</dbReference>
<evidence type="ECO:0000259" key="10">
    <source>
        <dbReference type="PROSITE" id="PS50026"/>
    </source>
</evidence>
<evidence type="ECO:0000313" key="14">
    <source>
        <dbReference type="RefSeq" id="XP_012936108.1"/>
    </source>
</evidence>
<dbReference type="InterPro" id="IPR002350">
    <property type="entry name" value="Kazal_dom"/>
</dbReference>
<feature type="disulfide bond" evidence="6">
    <location>
        <begin position="249"/>
        <end position="258"/>
    </location>
</feature>
<dbReference type="InterPro" id="IPR000742">
    <property type="entry name" value="EGF"/>
</dbReference>
<feature type="domain" description="EGF-like" evidence="10">
    <location>
        <begin position="423"/>
        <end position="459"/>
    </location>
</feature>
<keyword evidence="13" id="KW-1185">Reference proteome</keyword>
<gene>
    <name evidence="14" type="primary">LOC101848577</name>
</gene>
<dbReference type="PANTHER" id="PTHR12916">
    <property type="entry name" value="CYTOCHROME C OXIDASE POLYPEPTIDE VIC-2"/>
    <property type="match status" value="1"/>
</dbReference>
<dbReference type="SMART" id="SM00041">
    <property type="entry name" value="CT"/>
    <property type="match status" value="1"/>
</dbReference>
<feature type="domain" description="EGF-like" evidence="10">
    <location>
        <begin position="303"/>
        <end position="339"/>
    </location>
</feature>
<dbReference type="SMART" id="SM00179">
    <property type="entry name" value="EGF_CA"/>
    <property type="match status" value="25"/>
</dbReference>
<feature type="domain" description="EGF-like" evidence="10">
    <location>
        <begin position="103"/>
        <end position="139"/>
    </location>
</feature>
<feature type="region of interest" description="Disordered" evidence="7">
    <location>
        <begin position="2223"/>
        <end position="2245"/>
    </location>
</feature>
<feature type="domain" description="EGF-like" evidence="10">
    <location>
        <begin position="183"/>
        <end position="219"/>
    </location>
</feature>
<dbReference type="SUPFAM" id="SSF57184">
    <property type="entry name" value="Growth factor receptor domain"/>
    <property type="match status" value="3"/>
</dbReference>
<dbReference type="SMART" id="SM00181">
    <property type="entry name" value="EGF"/>
    <property type="match status" value="30"/>
</dbReference>
<feature type="domain" description="VWFD" evidence="11">
    <location>
        <begin position="2526"/>
        <end position="2710"/>
    </location>
</feature>
<comment type="caution">
    <text evidence="6">Lacks conserved residue(s) required for the propagation of feature annotation.</text>
</comment>
<feature type="disulfide bond" evidence="6">
    <location>
        <begin position="568"/>
        <end position="577"/>
    </location>
</feature>
<feature type="domain" description="EGF-like" evidence="10">
    <location>
        <begin position="580"/>
        <end position="622"/>
    </location>
</feature>
<feature type="disulfide bond" evidence="6">
    <location>
        <begin position="169"/>
        <end position="178"/>
    </location>
</feature>
<evidence type="ECO:0000259" key="9">
    <source>
        <dbReference type="PROSITE" id="PS01225"/>
    </source>
</evidence>
<feature type="disulfide bond" evidence="6">
    <location>
        <begin position="489"/>
        <end position="498"/>
    </location>
</feature>
<name>A0ABM0ZWS5_APLCA</name>
<dbReference type="InterPro" id="IPR009030">
    <property type="entry name" value="Growth_fac_rcpt_cys_sf"/>
</dbReference>
<dbReference type="Gene3D" id="3.30.60.30">
    <property type="match status" value="3"/>
</dbReference>
<keyword evidence="1 6" id="KW-0245">EGF-like domain</keyword>
<dbReference type="InterPro" id="IPR036058">
    <property type="entry name" value="Kazal_dom_sf"/>
</dbReference>
<dbReference type="InterPro" id="IPR049883">
    <property type="entry name" value="NOTCH1_EGF-like"/>
</dbReference>
<feature type="signal peptide" evidence="8">
    <location>
        <begin position="1"/>
        <end position="19"/>
    </location>
</feature>
<dbReference type="InterPro" id="IPR001881">
    <property type="entry name" value="EGF-like_Ca-bd_dom"/>
</dbReference>
<evidence type="ECO:0000256" key="2">
    <source>
        <dbReference type="ARBA" id="ARBA00022729"/>
    </source>
</evidence>
<feature type="disulfide bond" evidence="6">
    <location>
        <begin position="289"/>
        <end position="298"/>
    </location>
</feature>
<dbReference type="PROSITE" id="PS00010">
    <property type="entry name" value="ASX_HYDROXYL"/>
    <property type="match status" value="20"/>
</dbReference>
<keyword evidence="3" id="KW-0677">Repeat</keyword>
<dbReference type="CDD" id="cd00054">
    <property type="entry name" value="EGF_CA"/>
    <property type="match status" value="22"/>
</dbReference>
<feature type="chain" id="PRO_5045507174" evidence="8">
    <location>
        <begin position="20"/>
        <end position="3420"/>
    </location>
</feature>
<feature type="domain" description="CTCK" evidence="9">
    <location>
        <begin position="3328"/>
        <end position="3410"/>
    </location>
</feature>
<dbReference type="Gene3D" id="2.60.120.1000">
    <property type="match status" value="3"/>
</dbReference>
<proteinExistence type="predicted"/>
<accession>A0ABM0ZWS5</accession>
<dbReference type="PROSITE" id="PS50026">
    <property type="entry name" value="EGF_3"/>
    <property type="match status" value="25"/>
</dbReference>
<dbReference type="SUPFAM" id="SSF57196">
    <property type="entry name" value="EGF/Laminin"/>
    <property type="match status" value="17"/>
</dbReference>
<feature type="domain" description="EGF-like" evidence="10">
    <location>
        <begin position="23"/>
        <end position="59"/>
    </location>
</feature>
<dbReference type="Pfam" id="PF12947">
    <property type="entry name" value="EGF_3"/>
    <property type="match status" value="2"/>
</dbReference>
<dbReference type="SUPFAM" id="SSF57567">
    <property type="entry name" value="Serine protease inhibitors"/>
    <property type="match status" value="1"/>
</dbReference>
<dbReference type="SMART" id="SM00289">
    <property type="entry name" value="WR1"/>
    <property type="match status" value="9"/>
</dbReference>
<dbReference type="InterPro" id="IPR000884">
    <property type="entry name" value="TSP1_rpt"/>
</dbReference>
<feature type="domain" description="EGF-like" evidence="10">
    <location>
        <begin position="2388"/>
        <end position="2426"/>
    </location>
</feature>
<keyword evidence="5" id="KW-0325">Glycoprotein</keyword>
<feature type="domain" description="EGF-like" evidence="10">
    <location>
        <begin position="143"/>
        <end position="179"/>
    </location>
</feature>
<feature type="disulfide bond" evidence="6">
    <location>
        <begin position="89"/>
        <end position="98"/>
    </location>
</feature>
<dbReference type="SMART" id="SM00216">
    <property type="entry name" value="VWD"/>
    <property type="match status" value="1"/>
</dbReference>
<dbReference type="RefSeq" id="XP_012936108.1">
    <property type="nucleotide sequence ID" value="XM_013080654.2"/>
</dbReference>
<feature type="domain" description="Kazal-like" evidence="12">
    <location>
        <begin position="3069"/>
        <end position="3125"/>
    </location>
</feature>
<dbReference type="InterPro" id="IPR013032">
    <property type="entry name" value="EGF-like_CS"/>
</dbReference>
<feature type="domain" description="EGF-like" evidence="10">
    <location>
        <begin position="709"/>
        <end position="747"/>
    </location>
</feature>
<feature type="domain" description="EGF-like" evidence="10">
    <location>
        <begin position="872"/>
        <end position="910"/>
    </location>
</feature>
<feature type="region of interest" description="Disordered" evidence="7">
    <location>
        <begin position="1605"/>
        <end position="1625"/>
    </location>
</feature>
<dbReference type="PANTHER" id="PTHR12916:SF9">
    <property type="entry name" value="NEUROGENIC LOCUS NOTCH HOMOLOG PROTEIN 1-RELATED"/>
    <property type="match status" value="1"/>
</dbReference>
<feature type="disulfide bond" evidence="6">
    <location>
        <begin position="129"/>
        <end position="138"/>
    </location>
</feature>
<dbReference type="GeneID" id="101848577"/>
<feature type="domain" description="EGF-like" evidence="10">
    <location>
        <begin position="223"/>
        <end position="259"/>
    </location>
</feature>
<feature type="disulfide bond" evidence="6">
    <location>
        <begin position="529"/>
        <end position="538"/>
    </location>
</feature>
<evidence type="ECO:0000256" key="1">
    <source>
        <dbReference type="ARBA" id="ARBA00022536"/>
    </source>
</evidence>
<feature type="domain" description="EGF-like" evidence="10">
    <location>
        <begin position="2441"/>
        <end position="2477"/>
    </location>
</feature>
<feature type="domain" description="EGF-like" evidence="10">
    <location>
        <begin position="343"/>
        <end position="379"/>
    </location>
</feature>
<evidence type="ECO:0000256" key="8">
    <source>
        <dbReference type="SAM" id="SignalP"/>
    </source>
</evidence>
<dbReference type="InterPro" id="IPR024731">
    <property type="entry name" value="NELL2-like_EGF"/>
</dbReference>
<dbReference type="InterPro" id="IPR006207">
    <property type="entry name" value="Cys_knot_C"/>
</dbReference>
<feature type="domain" description="EGF-like" evidence="10">
    <location>
        <begin position="3018"/>
        <end position="3059"/>
    </location>
</feature>
<keyword evidence="2 8" id="KW-0732">Signal</keyword>
<evidence type="ECO:0000256" key="3">
    <source>
        <dbReference type="ARBA" id="ARBA00022737"/>
    </source>
</evidence>
<dbReference type="SUPFAM" id="SSF100895">
    <property type="entry name" value="Kazal-type serine protease inhibitors"/>
    <property type="match status" value="2"/>
</dbReference>
<dbReference type="Gene3D" id="2.10.25.10">
    <property type="entry name" value="Laminin"/>
    <property type="match status" value="26"/>
</dbReference>
<feature type="domain" description="EGF-like" evidence="10">
    <location>
        <begin position="542"/>
        <end position="578"/>
    </location>
</feature>
<feature type="domain" description="EGF-like" evidence="10">
    <location>
        <begin position="948"/>
        <end position="987"/>
    </location>
</feature>
<dbReference type="PROSITE" id="PS00022">
    <property type="entry name" value="EGF_1"/>
    <property type="match status" value="14"/>
</dbReference>
<protein>
    <submittedName>
        <fullName evidence="14">Uncharacterized protein LOC101848577</fullName>
    </submittedName>
</protein>
<feature type="disulfide bond" evidence="6">
    <location>
        <begin position="49"/>
        <end position="58"/>
    </location>
</feature>
<evidence type="ECO:0000256" key="7">
    <source>
        <dbReference type="SAM" id="MobiDB-lite"/>
    </source>
</evidence>
<feature type="domain" description="EGF-like" evidence="10">
    <location>
        <begin position="383"/>
        <end position="419"/>
    </location>
</feature>
<dbReference type="PROSITE" id="PS51233">
    <property type="entry name" value="VWFD"/>
    <property type="match status" value="1"/>
</dbReference>
<feature type="domain" description="EGF-like" evidence="10">
    <location>
        <begin position="2976"/>
        <end position="3017"/>
    </location>
</feature>
<evidence type="ECO:0000256" key="4">
    <source>
        <dbReference type="ARBA" id="ARBA00023157"/>
    </source>
</evidence>
<dbReference type="CDD" id="cd19941">
    <property type="entry name" value="TIL"/>
    <property type="match status" value="1"/>
</dbReference>
<feature type="compositionally biased region" description="Basic and acidic residues" evidence="7">
    <location>
        <begin position="2236"/>
        <end position="2245"/>
    </location>
</feature>
<dbReference type="PROSITE" id="PS51465">
    <property type="entry name" value="KAZAL_2"/>
    <property type="match status" value="2"/>
</dbReference>
<dbReference type="InterPro" id="IPR036084">
    <property type="entry name" value="Ser_inhib-like_sf"/>
</dbReference>
<feature type="domain" description="EGF-like" evidence="10">
    <location>
        <begin position="503"/>
        <end position="539"/>
    </location>
</feature>
<dbReference type="Pfam" id="PF01826">
    <property type="entry name" value="TIL"/>
    <property type="match status" value="1"/>
</dbReference>
<dbReference type="Pfam" id="PF00008">
    <property type="entry name" value="EGF"/>
    <property type="match status" value="9"/>
</dbReference>
<feature type="disulfide bond" evidence="6">
    <location>
        <begin position="449"/>
        <end position="458"/>
    </location>
</feature>
<feature type="domain" description="EGF-like" evidence="10">
    <location>
        <begin position="2481"/>
        <end position="2523"/>
    </location>
</feature>
<dbReference type="InterPro" id="IPR001846">
    <property type="entry name" value="VWF_type-D"/>
</dbReference>
<dbReference type="Pfam" id="PF07645">
    <property type="entry name" value="EGF_CA"/>
    <property type="match status" value="8"/>
</dbReference>